<reference evidence="2" key="1">
    <citation type="submission" date="2023-04" db="EMBL/GenBank/DDBJ databases">
        <title>The genome sequence of Polyangium sp. y55x31.</title>
        <authorList>
            <person name="Zhang X."/>
        </authorList>
    </citation>
    <scope>NUCLEOTIDE SEQUENCE [LARGE SCALE GENOMIC DNA]</scope>
</reference>
<proteinExistence type="predicted"/>
<accession>A0AA96KQW9</accession>
<name>A0AA96KQW9_9CAUD</name>
<evidence type="ECO:0000313" key="1">
    <source>
        <dbReference type="EMBL" id="WNO29636.1"/>
    </source>
</evidence>
<evidence type="ECO:0000313" key="2">
    <source>
        <dbReference type="Proteomes" id="UP001301562"/>
    </source>
</evidence>
<dbReference type="EMBL" id="OQ884028">
    <property type="protein sequence ID" value="WNO29636.1"/>
    <property type="molecule type" value="Genomic_DNA"/>
</dbReference>
<keyword evidence="2" id="KW-1185">Reference proteome</keyword>
<protein>
    <recommendedName>
        <fullName evidence="3">Poly A polymerase head domain-containing protein</fullName>
    </recommendedName>
</protein>
<organism evidence="1 2">
    <name type="scientific">Enterobacter phage SDFMU_Pec</name>
    <dbReference type="NCBI Taxonomy" id="3076136"/>
    <lineage>
        <taxon>Viruses</taxon>
        <taxon>Duplodnaviria</taxon>
        <taxon>Heunggongvirae</taxon>
        <taxon>Uroviricota</taxon>
        <taxon>Caudoviricetes</taxon>
        <taxon>Autographivirales</taxon>
        <taxon>Autoscriptoviridae</taxon>
        <taxon>Slopekvirinae</taxon>
        <taxon>Koutsourovirus</taxon>
        <taxon>Koutsourovirus Pec</taxon>
        <taxon>Koutsourovirus KDA1</taxon>
    </lineage>
</organism>
<dbReference type="SUPFAM" id="SSF81301">
    <property type="entry name" value="Nucleotidyltransferase"/>
    <property type="match status" value="1"/>
</dbReference>
<dbReference type="InterPro" id="IPR043519">
    <property type="entry name" value="NT_sf"/>
</dbReference>
<dbReference type="Gene3D" id="3.30.460.10">
    <property type="entry name" value="Beta Polymerase, domain 2"/>
    <property type="match status" value="1"/>
</dbReference>
<sequence length="184" mass="20354">MQHSNLNGLHLFQEVIRAVTGYDFVLAGGCVRDALHDKTPKDYDAILCMGSEDYGRAFEVVQELSERLSIQGIESNCYLAYGVNLGGEIPAGAFEETFLACMKTSIAGRDVDLLLSRKPHIADHCIMHDCNLNMVWLDADKADGYGGVRLPAAKLEFRPGICKERVDYITEKMRGYGYASSHSV</sequence>
<evidence type="ECO:0008006" key="3">
    <source>
        <dbReference type="Google" id="ProtNLM"/>
    </source>
</evidence>
<dbReference type="Proteomes" id="UP001301562">
    <property type="component" value="Segment"/>
</dbReference>